<organism evidence="1">
    <name type="scientific">Siphoviridae sp. ctsIQ24</name>
    <dbReference type="NCBI Taxonomy" id="2826484"/>
    <lineage>
        <taxon>Viruses</taxon>
        <taxon>Duplodnaviria</taxon>
        <taxon>Heunggongvirae</taxon>
        <taxon>Uroviricota</taxon>
        <taxon>Caudoviricetes</taxon>
    </lineage>
</organism>
<reference evidence="1" key="1">
    <citation type="journal article" date="2021" name="Proc. Natl. Acad. Sci. U.S.A.">
        <title>A Catalog of Tens of Thousands of Viruses from Human Metagenomes Reveals Hidden Associations with Chronic Diseases.</title>
        <authorList>
            <person name="Tisza M.J."/>
            <person name="Buck C.B."/>
        </authorList>
    </citation>
    <scope>NUCLEOTIDE SEQUENCE</scope>
    <source>
        <strain evidence="1">CtsIQ24</strain>
    </source>
</reference>
<proteinExistence type="predicted"/>
<protein>
    <submittedName>
        <fullName evidence="1">Uncharacterized protein</fullName>
    </submittedName>
</protein>
<dbReference type="EMBL" id="BK014953">
    <property type="protein sequence ID" value="DAD84172.1"/>
    <property type="molecule type" value="Genomic_DNA"/>
</dbReference>
<name>A0A8S5MPQ1_9CAUD</name>
<evidence type="ECO:0000313" key="1">
    <source>
        <dbReference type="EMBL" id="DAD84172.1"/>
    </source>
</evidence>
<accession>A0A8S5MPQ1</accession>
<sequence>MKKVENTKMNEEVKEYWENVLKDENTSDKFKEFVQFMLHVADNSK</sequence>